<dbReference type="PANTHER" id="PTHR43111">
    <property type="entry name" value="ALDEHYDE DEHYDROGENASE B-RELATED"/>
    <property type="match status" value="1"/>
</dbReference>
<proteinExistence type="predicted"/>
<evidence type="ECO:0000259" key="2">
    <source>
        <dbReference type="Pfam" id="PF00171"/>
    </source>
</evidence>
<dbReference type="Pfam" id="PF00171">
    <property type="entry name" value="Aldedh"/>
    <property type="match status" value="1"/>
</dbReference>
<dbReference type="Gene3D" id="3.40.605.10">
    <property type="entry name" value="Aldehyde Dehydrogenase, Chain A, domain 1"/>
    <property type="match status" value="1"/>
</dbReference>
<evidence type="ECO:0000256" key="1">
    <source>
        <dbReference type="SAM" id="Phobius"/>
    </source>
</evidence>
<keyword evidence="1" id="KW-0812">Transmembrane</keyword>
<dbReference type="Gene3D" id="3.40.309.10">
    <property type="entry name" value="Aldehyde Dehydrogenase, Chain A, domain 2"/>
    <property type="match status" value="1"/>
</dbReference>
<feature type="transmembrane region" description="Helical" evidence="1">
    <location>
        <begin position="442"/>
        <end position="467"/>
    </location>
</feature>
<comment type="caution">
    <text evidence="3">The sequence shown here is derived from an EMBL/GenBank/DDBJ whole genome shotgun (WGS) entry which is preliminary data.</text>
</comment>
<keyword evidence="1" id="KW-0472">Membrane</keyword>
<feature type="domain" description="Aldehyde dehydrogenase" evidence="2">
    <location>
        <begin position="19"/>
        <end position="263"/>
    </location>
</feature>
<keyword evidence="1" id="KW-1133">Transmembrane helix</keyword>
<keyword evidence="4" id="KW-1185">Reference proteome</keyword>
<dbReference type="SUPFAM" id="SSF53720">
    <property type="entry name" value="ALDH-like"/>
    <property type="match status" value="1"/>
</dbReference>
<dbReference type="InterPro" id="IPR016162">
    <property type="entry name" value="Ald_DH_N"/>
</dbReference>
<organism evidence="3 4">
    <name type="scientific">Fusarium anthophilum</name>
    <dbReference type="NCBI Taxonomy" id="48485"/>
    <lineage>
        <taxon>Eukaryota</taxon>
        <taxon>Fungi</taxon>
        <taxon>Dikarya</taxon>
        <taxon>Ascomycota</taxon>
        <taxon>Pezizomycotina</taxon>
        <taxon>Sordariomycetes</taxon>
        <taxon>Hypocreomycetidae</taxon>
        <taxon>Hypocreales</taxon>
        <taxon>Nectriaceae</taxon>
        <taxon>Fusarium</taxon>
        <taxon>Fusarium fujikuroi species complex</taxon>
    </lineage>
</organism>
<dbReference type="Proteomes" id="UP000573603">
    <property type="component" value="Unassembled WGS sequence"/>
</dbReference>
<name>A0A8H5DYW1_9HYPO</name>
<dbReference type="EMBL" id="JABEVY010000245">
    <property type="protein sequence ID" value="KAF5240667.1"/>
    <property type="molecule type" value="Genomic_DNA"/>
</dbReference>
<dbReference type="InterPro" id="IPR016161">
    <property type="entry name" value="Ald_DH/histidinol_DH"/>
</dbReference>
<accession>A0A8H5DYW1</accession>
<dbReference type="InterPro" id="IPR016163">
    <property type="entry name" value="Ald_DH_C"/>
</dbReference>
<gene>
    <name evidence="3" type="ORF">FANTH_9471</name>
</gene>
<dbReference type="AlphaFoldDB" id="A0A8H5DYW1"/>
<reference evidence="3 4" key="1">
    <citation type="journal article" date="2020" name="BMC Genomics">
        <title>Correction to: Identification and distribution of gene clusters required for synthesis of sphingolipid metabolism inhibitors in diverse species of the filamentous fungus Fusarium.</title>
        <authorList>
            <person name="Kim H.S."/>
            <person name="Lohmar J.M."/>
            <person name="Busman M."/>
            <person name="Brown D.W."/>
            <person name="Naumann T.A."/>
            <person name="Divon H.H."/>
            <person name="Lysoe E."/>
            <person name="Uhlig S."/>
            <person name="Proctor R.H."/>
        </authorList>
    </citation>
    <scope>NUCLEOTIDE SEQUENCE [LARGE SCALE GENOMIC DNA]</scope>
    <source>
        <strain evidence="3 4">NRRL 25214</strain>
    </source>
</reference>
<protein>
    <recommendedName>
        <fullName evidence="2">Aldehyde dehydrogenase domain-containing protein</fullName>
    </recommendedName>
</protein>
<dbReference type="GO" id="GO:0016620">
    <property type="term" value="F:oxidoreductase activity, acting on the aldehyde or oxo group of donors, NAD or NADP as acceptor"/>
    <property type="evidence" value="ECO:0007669"/>
    <property type="project" value="InterPro"/>
</dbReference>
<dbReference type="InterPro" id="IPR015590">
    <property type="entry name" value="Aldehyde_DH_dom"/>
</dbReference>
<evidence type="ECO:0000313" key="3">
    <source>
        <dbReference type="EMBL" id="KAF5240667.1"/>
    </source>
</evidence>
<evidence type="ECO:0000313" key="4">
    <source>
        <dbReference type="Proteomes" id="UP000573603"/>
    </source>
</evidence>
<dbReference type="PANTHER" id="PTHR43111:SF1">
    <property type="entry name" value="ALDEHYDE DEHYDROGENASE B-RELATED"/>
    <property type="match status" value="1"/>
</dbReference>
<sequence>MTSRINTTIAQVRSTAIEGRMRDLRHRQEQLLSLHKHLRENESEVIKASRADDGLTADEALFVLGSTLSEIRTHYDALDLKKELKVEYGIKWGRSNVNKRAAHSLAYIILDKQSLLFNVLSAFAAATEAGACCIFNIENGRPLTLALLNKFFRMLHDKDAVCITMSQPSVDLLQNCLVVDQVGSNTIAAGLAHPDRYLRSSPQSLNVAVVDRTANIQEAATGLVRSRIAFGASSRQAVDHVFVNEFVMEDFLNAVAKAIETWPNRKVDDLKSNKAKTVPGYANISTEPSICSVLRPETARSNKNSRFMAKKVEDRVLVVDIMTSLDDAIDTVLEGSVDLGALYIFAGLKEAKYISQHIPTRVTFVNHVPRRFQVGPSPPVGYAVTNTIRYTRQMFEMNSSQFVQDKSKGRAAEETAALLEQERHPLRPTGQAKAGAVGFFDVGVMLGAAVYLMPPFIACVFGVGYWLHKAWRAVSN</sequence>